<dbReference type="EMBL" id="NBIV01000843">
    <property type="protein sequence ID" value="PXF39483.1"/>
    <property type="molecule type" value="Genomic_DNA"/>
</dbReference>
<accession>A0A2V3IBK1</accession>
<dbReference type="SUPFAM" id="SSF56219">
    <property type="entry name" value="DNase I-like"/>
    <property type="match status" value="1"/>
</dbReference>
<dbReference type="Proteomes" id="UP000247409">
    <property type="component" value="Unassembled WGS sequence"/>
</dbReference>
<organism evidence="2 3">
    <name type="scientific">Gracilariopsis chorda</name>
    <dbReference type="NCBI Taxonomy" id="448386"/>
    <lineage>
        <taxon>Eukaryota</taxon>
        <taxon>Rhodophyta</taxon>
        <taxon>Florideophyceae</taxon>
        <taxon>Rhodymeniophycidae</taxon>
        <taxon>Gracilariales</taxon>
        <taxon>Gracilariaceae</taxon>
        <taxon>Gracilariopsis</taxon>
    </lineage>
</organism>
<protein>
    <recommendedName>
        <fullName evidence="1">Endonuclease/exonuclease/phosphatase domain-containing protein</fullName>
    </recommendedName>
</protein>
<reference evidence="2 3" key="1">
    <citation type="journal article" date="2018" name="Mol. Biol. Evol.">
        <title>Analysis of the draft genome of the red seaweed Gracilariopsis chorda provides insights into genome size evolution in Rhodophyta.</title>
        <authorList>
            <person name="Lee J."/>
            <person name="Yang E.C."/>
            <person name="Graf L."/>
            <person name="Yang J.H."/>
            <person name="Qiu H."/>
            <person name="Zel Zion U."/>
            <person name="Chan C.X."/>
            <person name="Stephens T.G."/>
            <person name="Weber A.P.M."/>
            <person name="Boo G.H."/>
            <person name="Boo S.M."/>
            <person name="Kim K.M."/>
            <person name="Shin Y."/>
            <person name="Jung M."/>
            <person name="Lee S.J."/>
            <person name="Yim H.S."/>
            <person name="Lee J.H."/>
            <person name="Bhattacharya D."/>
            <person name="Yoon H.S."/>
        </authorList>
    </citation>
    <scope>NUCLEOTIDE SEQUENCE [LARGE SCALE GENOMIC DNA]</scope>
    <source>
        <strain evidence="2 3">SKKU-2015</strain>
        <tissue evidence="2">Whole body</tissue>
    </source>
</reference>
<dbReference type="GO" id="GO:0003824">
    <property type="term" value="F:catalytic activity"/>
    <property type="evidence" value="ECO:0007669"/>
    <property type="project" value="InterPro"/>
</dbReference>
<dbReference type="InterPro" id="IPR036691">
    <property type="entry name" value="Endo/exonu/phosph_ase_sf"/>
</dbReference>
<dbReference type="AlphaFoldDB" id="A0A2V3IBK1"/>
<evidence type="ECO:0000259" key="1">
    <source>
        <dbReference type="Pfam" id="PF03372"/>
    </source>
</evidence>
<feature type="domain" description="Endonuclease/exonuclease/phosphatase" evidence="1">
    <location>
        <begin position="10"/>
        <end position="109"/>
    </location>
</feature>
<dbReference type="Pfam" id="PF03372">
    <property type="entry name" value="Exo_endo_phos"/>
    <property type="match status" value="1"/>
</dbReference>
<evidence type="ECO:0000313" key="3">
    <source>
        <dbReference type="Proteomes" id="UP000247409"/>
    </source>
</evidence>
<dbReference type="InterPro" id="IPR005135">
    <property type="entry name" value="Endo/exonuclease/phosphatase"/>
</dbReference>
<comment type="caution">
    <text evidence="2">The sequence shown here is derived from an EMBL/GenBank/DDBJ whole genome shotgun (WGS) entry which is preliminary data.</text>
</comment>
<evidence type="ECO:0000313" key="2">
    <source>
        <dbReference type="EMBL" id="PXF39483.1"/>
    </source>
</evidence>
<gene>
    <name evidence="2" type="ORF">BWQ96_10830</name>
</gene>
<name>A0A2V3IBK1_9FLOR</name>
<sequence>MAPQRNFSVGTYNIRGLKSNEQLVAEWIQRSGIAVAAITETWLKPEDDVDYFITEHVALEPRCPNGKGYGGVALSIHPLLRYQVLKKCTTTIYQYIAIKSQGISIVGLYLSPAATAQQTEECFKEIGDLICSPFIIMGISTPGTKTGTKVRTDVVDTYKSMRYKENGPSIPLRKTHTTQHLAREIIVQLLTSSSLRGFTSKER</sequence>
<keyword evidence="3" id="KW-1185">Reference proteome</keyword>
<proteinExistence type="predicted"/>
<dbReference type="Gene3D" id="3.60.10.10">
    <property type="entry name" value="Endonuclease/exonuclease/phosphatase"/>
    <property type="match status" value="1"/>
</dbReference>